<dbReference type="FunFam" id="3.50.30.30:FF:000008">
    <property type="entry name" value="Glutamate carboxypeptidase 2"/>
    <property type="match status" value="1"/>
</dbReference>
<dbReference type="EMBL" id="LCTW02000329">
    <property type="protein sequence ID" value="KXX74679.1"/>
    <property type="molecule type" value="Genomic_DNA"/>
</dbReference>
<dbReference type="InterPro" id="IPR046450">
    <property type="entry name" value="PA_dom_sf"/>
</dbReference>
<evidence type="ECO:0000259" key="5">
    <source>
        <dbReference type="Pfam" id="PF02225"/>
    </source>
</evidence>
<dbReference type="SUPFAM" id="SSF53187">
    <property type="entry name" value="Zn-dependent exopeptidases"/>
    <property type="match status" value="1"/>
</dbReference>
<dbReference type="CDD" id="cd02121">
    <property type="entry name" value="PA_GCPII_like"/>
    <property type="match status" value="1"/>
</dbReference>
<dbReference type="AlphaFoldDB" id="A0A175VU13"/>
<accession>A0A175VU13</accession>
<dbReference type="Pfam" id="PF04253">
    <property type="entry name" value="TFR_dimer"/>
    <property type="match status" value="1"/>
</dbReference>
<evidence type="ECO:0000259" key="6">
    <source>
        <dbReference type="Pfam" id="PF04253"/>
    </source>
</evidence>
<keyword evidence="4" id="KW-0812">Transmembrane</keyword>
<sequence>MASERTPLIATVPVAYPRPRYPHVVLRRFCTIALASVLVWFFVAFAVSLADLPDGNSHRSHHGHWNWPGWGKRKVSYEQLQRILLDTPSSEQAEKWSRYYTAGPHLAGKNYSQALWTKNLWEKFGVKSDIVDYDVYINYPVDHRLALLRKEKHDDAASAWKVSFEASLDEDVIEEDPTSGLDDRVPTFHGYSASGNVTAPVVYVNYGTYQDFEDLLKANITLKGKIAIARYGGIFRGLKVKRAQDLGMIGAILYSDPGDDGDMTEENGVSVYPDGPARQPSSVQRGSTQFLSFAPGDPTTPGYPSKPGVPRQPVHTAIPSIPSIPISYQDAIPILKTLNGHGPKAKDFNKYWTRNMGLQYKGVHYNIGPTPDDVVVNLYNEQEYVTTPLWNVIGIINGTIPDEVIIVGNHRDAWVAGGAADPNSGSAVLNEAIRSFGEALRLGWKPLRTIVFASWDGEEYGLVGSTEWVEEYLPWLSGANVAYINTDVSARGPYLRVSAAPLLDEVIHSVTAAVPSPNQTVSGQTVFDLWDKKIRTMGSGSDFTAFQDFAGIPSVDIGFDSGPDTAVYHYHSNYDSFHWMEKFGDPGFAYHRAMAQIIGLMTAKLAEVPVISFSAGDYAKALDRYVDKVEDKLDAATDSQASSLLPDGDDEESYFALRSRARNATTTASPSSPGPLSHHQSPSADSFRLSLRRLHRRLADFEERAVKLDKHAKNLEHKLEKGDIPWWNWPARIRLGKAIREVNTKYKLLERSFLYKQGLDGRPWFKHVVFAPGLWTGYAGAVFPGLMESIDAEDWTNAERWVDIIESRIHNASAKL</sequence>
<dbReference type="InterPro" id="IPR039373">
    <property type="entry name" value="Peptidase_M28B"/>
</dbReference>
<evidence type="ECO:0000256" key="1">
    <source>
        <dbReference type="ARBA" id="ARBA00005634"/>
    </source>
</evidence>
<dbReference type="InterPro" id="IPR036757">
    <property type="entry name" value="TFR-like_dimer_dom_sf"/>
</dbReference>
<dbReference type="CDD" id="cd08022">
    <property type="entry name" value="M28_PSMA_like"/>
    <property type="match status" value="1"/>
</dbReference>
<keyword evidence="4" id="KW-1133">Transmembrane helix</keyword>
<name>A0A175VU13_9PEZI</name>
<gene>
    <name evidence="8" type="ORF">MMYC01_209260</name>
</gene>
<reference evidence="8 9" key="1">
    <citation type="journal article" date="2016" name="Genome Announc.">
        <title>Genome Sequence of Madurella mycetomatis mm55, Isolated from a Human Mycetoma Case in Sudan.</title>
        <authorList>
            <person name="Smit S."/>
            <person name="Derks M.F."/>
            <person name="Bervoets S."/>
            <person name="Fahal A."/>
            <person name="van Leeuwen W."/>
            <person name="van Belkum A."/>
            <person name="van de Sande W.W."/>
        </authorList>
    </citation>
    <scope>NUCLEOTIDE SEQUENCE [LARGE SCALE GENOMIC DNA]</scope>
    <source>
        <strain evidence="9">mm55</strain>
    </source>
</reference>
<feature type="transmembrane region" description="Helical" evidence="4">
    <location>
        <begin position="29"/>
        <end position="50"/>
    </location>
</feature>
<dbReference type="Pfam" id="PF04389">
    <property type="entry name" value="Peptidase_M28"/>
    <property type="match status" value="1"/>
</dbReference>
<dbReference type="Gene3D" id="3.50.30.30">
    <property type="match status" value="1"/>
</dbReference>
<dbReference type="SUPFAM" id="SSF52025">
    <property type="entry name" value="PA domain"/>
    <property type="match status" value="1"/>
</dbReference>
<dbReference type="InterPro" id="IPR007484">
    <property type="entry name" value="Peptidase_M28"/>
</dbReference>
<evidence type="ECO:0000313" key="9">
    <source>
        <dbReference type="Proteomes" id="UP000078237"/>
    </source>
</evidence>
<feature type="compositionally biased region" description="Polar residues" evidence="3">
    <location>
        <begin position="279"/>
        <end position="291"/>
    </location>
</feature>
<feature type="region of interest" description="Disordered" evidence="3">
    <location>
        <begin position="664"/>
        <end position="683"/>
    </location>
</feature>
<keyword evidence="4" id="KW-0472">Membrane</keyword>
<dbReference type="InterPro" id="IPR003137">
    <property type="entry name" value="PA_domain"/>
</dbReference>
<comment type="caution">
    <text evidence="8">The sequence shown here is derived from an EMBL/GenBank/DDBJ whole genome shotgun (WGS) entry which is preliminary data.</text>
</comment>
<protein>
    <submittedName>
        <fullName evidence="8">N-acetylated-alpha-linked acidic dipeptidase 2</fullName>
    </submittedName>
</protein>
<keyword evidence="9" id="KW-1185">Reference proteome</keyword>
<organism evidence="8 9">
    <name type="scientific">Madurella mycetomatis</name>
    <dbReference type="NCBI Taxonomy" id="100816"/>
    <lineage>
        <taxon>Eukaryota</taxon>
        <taxon>Fungi</taxon>
        <taxon>Dikarya</taxon>
        <taxon>Ascomycota</taxon>
        <taxon>Pezizomycotina</taxon>
        <taxon>Sordariomycetes</taxon>
        <taxon>Sordariomycetidae</taxon>
        <taxon>Sordariales</taxon>
        <taxon>Sordariales incertae sedis</taxon>
        <taxon>Madurella</taxon>
    </lineage>
</organism>
<dbReference type="Gene3D" id="3.40.630.10">
    <property type="entry name" value="Zn peptidases"/>
    <property type="match status" value="1"/>
</dbReference>
<feature type="region of interest" description="Disordered" evidence="3">
    <location>
        <begin position="257"/>
        <end position="311"/>
    </location>
</feature>
<dbReference type="VEuPathDB" id="FungiDB:MMYC01_209260"/>
<evidence type="ECO:0000256" key="2">
    <source>
        <dbReference type="SAM" id="Coils"/>
    </source>
</evidence>
<dbReference type="InterPro" id="IPR007365">
    <property type="entry name" value="TFR-like_dimer_dom"/>
</dbReference>
<feature type="domain" description="Peptidase M28" evidence="7">
    <location>
        <begin position="391"/>
        <end position="577"/>
    </location>
</feature>
<evidence type="ECO:0000256" key="4">
    <source>
        <dbReference type="SAM" id="Phobius"/>
    </source>
</evidence>
<dbReference type="Proteomes" id="UP000078237">
    <property type="component" value="Unassembled WGS sequence"/>
</dbReference>
<evidence type="ECO:0000259" key="7">
    <source>
        <dbReference type="Pfam" id="PF04389"/>
    </source>
</evidence>
<dbReference type="Pfam" id="PF02225">
    <property type="entry name" value="PA"/>
    <property type="match status" value="1"/>
</dbReference>
<dbReference type="PANTHER" id="PTHR10404">
    <property type="entry name" value="N-ACETYLATED-ALPHA-LINKED ACIDIC DIPEPTIDASE"/>
    <property type="match status" value="1"/>
</dbReference>
<feature type="coiled-coil region" evidence="2">
    <location>
        <begin position="691"/>
        <end position="718"/>
    </location>
</feature>
<proteinExistence type="inferred from homology"/>
<evidence type="ECO:0000256" key="3">
    <source>
        <dbReference type="SAM" id="MobiDB-lite"/>
    </source>
</evidence>
<comment type="similarity">
    <text evidence="1">Belongs to the peptidase M28 family. M28B subfamily.</text>
</comment>
<dbReference type="SUPFAM" id="SSF47672">
    <property type="entry name" value="Transferrin receptor-like dimerisation domain"/>
    <property type="match status" value="1"/>
</dbReference>
<dbReference type="PANTHER" id="PTHR10404:SF46">
    <property type="entry name" value="VACUOLAR PROTEIN SORTING-ASSOCIATED PROTEIN 70"/>
    <property type="match status" value="1"/>
</dbReference>
<dbReference type="OrthoDB" id="5841748at2759"/>
<dbReference type="FunFam" id="3.40.630.10:FF:000101">
    <property type="entry name" value="N-acetylated alpha-linked acidic dipeptidase like 1"/>
    <property type="match status" value="1"/>
</dbReference>
<dbReference type="GO" id="GO:0004180">
    <property type="term" value="F:carboxypeptidase activity"/>
    <property type="evidence" value="ECO:0007669"/>
    <property type="project" value="TreeGrafter"/>
</dbReference>
<feature type="domain" description="PA" evidence="5">
    <location>
        <begin position="197"/>
        <end position="275"/>
    </location>
</feature>
<keyword evidence="2" id="KW-0175">Coiled coil</keyword>
<evidence type="ECO:0000313" key="8">
    <source>
        <dbReference type="EMBL" id="KXX74679.1"/>
    </source>
</evidence>
<feature type="domain" description="Transferrin receptor-like dimerisation" evidence="6">
    <location>
        <begin position="689"/>
        <end position="816"/>
    </location>
</feature>
<dbReference type="STRING" id="100816.A0A175VU13"/>
<dbReference type="Gene3D" id="1.20.930.40">
    <property type="entry name" value="Transferrin receptor-like, dimerisation domain"/>
    <property type="match status" value="1"/>
</dbReference>